<evidence type="ECO:0000313" key="2">
    <source>
        <dbReference type="Proteomes" id="UP000632138"/>
    </source>
</evidence>
<organism evidence="1 2">
    <name type="scientific">Paractinoplanes ovalisporus</name>
    <dbReference type="NCBI Taxonomy" id="2810368"/>
    <lineage>
        <taxon>Bacteria</taxon>
        <taxon>Bacillati</taxon>
        <taxon>Actinomycetota</taxon>
        <taxon>Actinomycetes</taxon>
        <taxon>Micromonosporales</taxon>
        <taxon>Micromonosporaceae</taxon>
        <taxon>Paractinoplanes</taxon>
    </lineage>
</organism>
<evidence type="ECO:0000313" key="1">
    <source>
        <dbReference type="EMBL" id="MBM2619836.1"/>
    </source>
</evidence>
<protein>
    <submittedName>
        <fullName evidence="1">Uncharacterized protein</fullName>
    </submittedName>
</protein>
<reference evidence="1 2" key="1">
    <citation type="submission" date="2021-01" db="EMBL/GenBank/DDBJ databases">
        <title>Actinoplanes sp. nov. LDG1-06 isolated from lichen.</title>
        <authorList>
            <person name="Saeng-In P."/>
            <person name="Phongsopitanun W."/>
            <person name="Kanchanasin P."/>
            <person name="Yuki M."/>
            <person name="Kudo T."/>
            <person name="Ohkuma M."/>
            <person name="Tanasupawat S."/>
        </authorList>
    </citation>
    <scope>NUCLEOTIDE SEQUENCE [LARGE SCALE GENOMIC DNA]</scope>
    <source>
        <strain evidence="1 2">LDG1-06</strain>
    </source>
</reference>
<proteinExistence type="predicted"/>
<keyword evidence="2" id="KW-1185">Reference proteome</keyword>
<dbReference type="EMBL" id="JAENHP010000012">
    <property type="protein sequence ID" value="MBM2619836.1"/>
    <property type="molecule type" value="Genomic_DNA"/>
</dbReference>
<comment type="caution">
    <text evidence="1">The sequence shown here is derived from an EMBL/GenBank/DDBJ whole genome shotgun (WGS) entry which is preliminary data.</text>
</comment>
<gene>
    <name evidence="1" type="ORF">JIG36_30430</name>
</gene>
<accession>A0ABS2AKQ6</accession>
<sequence>MTVLDIHRDSARTRMTVTSHLTTLDDLRTMAGMRLATGQIDNLLKEPA</sequence>
<dbReference type="Proteomes" id="UP000632138">
    <property type="component" value="Unassembled WGS sequence"/>
</dbReference>
<name>A0ABS2AKQ6_9ACTN</name>
<dbReference type="RefSeq" id="WP_203379822.1">
    <property type="nucleotide sequence ID" value="NZ_JAENHP010000012.1"/>
</dbReference>